<evidence type="ECO:0000256" key="10">
    <source>
        <dbReference type="ARBA" id="ARBA00022827"/>
    </source>
</evidence>
<name>A0A066WFI8_TILAU</name>
<protein>
    <submittedName>
        <fullName evidence="22">Putative nitrite reductase</fullName>
    </submittedName>
</protein>
<proteinExistence type="inferred from homology"/>
<dbReference type="SUPFAM" id="SSF50022">
    <property type="entry name" value="ISP domain"/>
    <property type="match status" value="1"/>
</dbReference>
<evidence type="ECO:0000256" key="5">
    <source>
        <dbReference type="ARBA" id="ARBA00010429"/>
    </source>
</evidence>
<comment type="caution">
    <text evidence="22">The sequence shown here is derived from an EMBL/GenBank/DDBJ whole genome shotgun (WGS) entry which is preliminary data.</text>
</comment>
<evidence type="ECO:0000256" key="6">
    <source>
        <dbReference type="ARBA" id="ARBA00022617"/>
    </source>
</evidence>
<dbReference type="Pfam" id="PF01077">
    <property type="entry name" value="NIR_SIR"/>
    <property type="match status" value="1"/>
</dbReference>
<feature type="domain" description="BFD-like [2Fe-2S]-binding" evidence="19">
    <location>
        <begin position="409"/>
        <end position="456"/>
    </location>
</feature>
<evidence type="ECO:0000256" key="11">
    <source>
        <dbReference type="ARBA" id="ARBA00023002"/>
    </source>
</evidence>
<dbReference type="InterPro" id="IPR036136">
    <property type="entry name" value="Nit/Sulf_reduc_fer-like_dom_sf"/>
</dbReference>
<evidence type="ECO:0000256" key="3">
    <source>
        <dbReference type="ARBA" id="ARBA00001974"/>
    </source>
</evidence>
<feature type="domain" description="Rieske-like [2Fe-2S]" evidence="21">
    <location>
        <begin position="824"/>
        <end position="932"/>
    </location>
</feature>
<dbReference type="InterPro" id="IPR012748">
    <property type="entry name" value="Rieske-like_NirD"/>
</dbReference>
<sequence length="1019" mass="112191">MQRKHAAVVGLGMVGVAFIEKLLQNDLDGGRNEWEVVVVGDEPHIAYNRVNLHFNPVEWYRSHAPGKLTYHTEDLVTFVDTDAKAVHTLKGHVLNYDTCVLCTGPIKRAAVVGGGLLGLEAAKALLDLEGVKQVVLVEHNKWVLSRQLDAEGGRMLVEKVRSMGVEVLLQARVRDLLFSSAEEEDEGRERLRGILLEGESGDWEYQLDNIVFAVGIKPRDEVAVASNLEVASRGGIAVHDHIQSLADDVYAIGECPSWKGELWGLIGPGITMAYILAFNLTEGPIHSMRTMSPPDVSTKLKLMGVDVTSFGQYFADQGNITGALPGSKCSGARSNGEGDAPLIYKKYIFTADGKYVVGGMMVGDVSDFTKLVSLAAKGKPIEKPPSEFIVGAKKEEEDEAADLDDNAQICSCHNVTKGAVIKQVKAGCRAIGDLKSKTKCGTGYGSCMPLATSIFNAAMKAEGAEISNQICPHFKYTRQGFTQIMHEVGNKPDSLGCEVCRPAISSILSSLFNEFIQKPALKANLDTNDRYLANIQRDGTYSVVPHISAGEVTPEKLIALGNVSKKYNLYVKITGGTRIDMFGAKKQDLPAIWEELIACGFESGHAYGKSLCTVKSCVGSTWCRYGVRDSVGLAVEFEERYKSIRTPHMIKGGCSGCVREYFGVIATPKGWNVFVGGNGGVKPRHADLIAENVTRHMAVKIVDRVLMYYIRDADKLQRTARWIAQLPNRVQTLKDVIIDDKLGICAELEKEMDEPVGPFHDEWAEVLKNPERRRAFRQFVNTSDNQMTIERVQERHSERPADWPEDSGPLKFSRKDIVQTAKWEWRKVCRYEDLESQENVPSSAVIKYGDVQIGIWNLPGKGLRAAQKMCPQKRAFILADVLVGEDASGRPYVSYPLHKRRYNLSAKPEEESGFCDDADFQVMTFEAKLSDDGETVLHNLPDTDSLDAVLSTTKWMIRKAQEELDLLSSHVGSHGVEIAGPSEAIQKEGRQGSQVGDSSGKISCSDGRNYIGKKNKLPQ</sequence>
<evidence type="ECO:0000256" key="9">
    <source>
        <dbReference type="ARBA" id="ARBA00022723"/>
    </source>
</evidence>
<keyword evidence="9" id="KW-0479">Metal-binding</keyword>
<evidence type="ECO:0000256" key="12">
    <source>
        <dbReference type="ARBA" id="ARBA00023004"/>
    </source>
</evidence>
<dbReference type="Proteomes" id="UP000027361">
    <property type="component" value="Unassembled WGS sequence"/>
</dbReference>
<dbReference type="Gene3D" id="1.10.10.1100">
    <property type="entry name" value="BFD-like [2Fe-2S]-binding domain"/>
    <property type="match status" value="1"/>
</dbReference>
<dbReference type="Pfam" id="PF13806">
    <property type="entry name" value="Rieske_2"/>
    <property type="match status" value="1"/>
</dbReference>
<evidence type="ECO:0000256" key="13">
    <source>
        <dbReference type="ARBA" id="ARBA00023014"/>
    </source>
</evidence>
<feature type="domain" description="Nitrite/Sulfite reductase ferredoxin-like" evidence="18">
    <location>
        <begin position="535"/>
        <end position="598"/>
    </location>
</feature>
<keyword evidence="6" id="KW-0349">Heme</keyword>
<accession>A0A066WFI8</accession>
<dbReference type="InterPro" id="IPR016156">
    <property type="entry name" value="FAD/NAD-linked_Rdtase_dimer_sf"/>
</dbReference>
<evidence type="ECO:0000256" key="15">
    <source>
        <dbReference type="ARBA" id="ARBA00034078"/>
    </source>
</evidence>
<dbReference type="PANTHER" id="PTHR43809:SF1">
    <property type="entry name" value="NITRITE REDUCTASE (NADH) LARGE SUBUNIT"/>
    <property type="match status" value="1"/>
</dbReference>
<dbReference type="Pfam" id="PF07992">
    <property type="entry name" value="Pyr_redox_2"/>
    <property type="match status" value="1"/>
</dbReference>
<evidence type="ECO:0000259" key="17">
    <source>
        <dbReference type="Pfam" id="PF01077"/>
    </source>
</evidence>
<evidence type="ECO:0000256" key="8">
    <source>
        <dbReference type="ARBA" id="ARBA00022714"/>
    </source>
</evidence>
<feature type="compositionally biased region" description="Polar residues" evidence="16">
    <location>
        <begin position="991"/>
        <end position="1002"/>
    </location>
</feature>
<dbReference type="RefSeq" id="XP_013245395.1">
    <property type="nucleotide sequence ID" value="XM_013389941.1"/>
</dbReference>
<dbReference type="InterPro" id="IPR023753">
    <property type="entry name" value="FAD/NAD-binding_dom"/>
</dbReference>
<evidence type="ECO:0000259" key="20">
    <source>
        <dbReference type="Pfam" id="PF07992"/>
    </source>
</evidence>
<dbReference type="PRINTS" id="PR00368">
    <property type="entry name" value="FADPNR"/>
</dbReference>
<dbReference type="STRING" id="1037660.A0A066WFI8"/>
<dbReference type="Gene3D" id="3.50.50.60">
    <property type="entry name" value="FAD/NAD(P)-binding domain"/>
    <property type="match status" value="3"/>
</dbReference>
<dbReference type="GeneID" id="25266820"/>
<dbReference type="SUPFAM" id="SSF56014">
    <property type="entry name" value="Nitrite and sulphite reductase 4Fe-4S domain-like"/>
    <property type="match status" value="1"/>
</dbReference>
<dbReference type="InterPro" id="IPR041854">
    <property type="entry name" value="BFD-like_2Fe2S-bd_dom_sf"/>
</dbReference>
<keyword evidence="11" id="KW-0560">Oxidoreductase</keyword>
<evidence type="ECO:0000259" key="18">
    <source>
        <dbReference type="Pfam" id="PF03460"/>
    </source>
</evidence>
<keyword evidence="10" id="KW-0274">FAD</keyword>
<dbReference type="Gene3D" id="3.30.390.30">
    <property type="match status" value="1"/>
</dbReference>
<evidence type="ECO:0000259" key="21">
    <source>
        <dbReference type="Pfam" id="PF13806"/>
    </source>
</evidence>
<dbReference type="GO" id="GO:0050661">
    <property type="term" value="F:NADP binding"/>
    <property type="evidence" value="ECO:0007669"/>
    <property type="project" value="InterPro"/>
</dbReference>
<dbReference type="InterPro" id="IPR005117">
    <property type="entry name" value="NiRdtase/SiRdtase_haem-b_fer"/>
</dbReference>
<dbReference type="Gene3D" id="3.90.480.20">
    <property type="match status" value="1"/>
</dbReference>
<dbReference type="InterPro" id="IPR006067">
    <property type="entry name" value="NO2/SO3_Rdtase_4Fe4S_dom"/>
</dbReference>
<dbReference type="SUPFAM" id="SSF55124">
    <property type="entry name" value="Nitrite/Sulfite reductase N-terminal domain-like"/>
    <property type="match status" value="1"/>
</dbReference>
<keyword evidence="7" id="KW-0285">Flavoprotein</keyword>
<dbReference type="OMA" id="MWGGVTN"/>
<dbReference type="SUPFAM" id="SSF51905">
    <property type="entry name" value="FAD/NAD(P)-binding domain"/>
    <property type="match status" value="2"/>
</dbReference>
<comment type="pathway">
    <text evidence="4">Nitrogen metabolism; nitrate reduction (assimilation).</text>
</comment>
<comment type="cofactor">
    <cofactor evidence="2">
        <name>[4Fe-4S] cluster</name>
        <dbReference type="ChEBI" id="CHEBI:49883"/>
    </cofactor>
</comment>
<dbReference type="HOGENOM" id="CLU_003291_0_0_1"/>
<evidence type="ECO:0000313" key="22">
    <source>
        <dbReference type="EMBL" id="KDN52556.1"/>
    </source>
</evidence>
<evidence type="ECO:0000256" key="4">
    <source>
        <dbReference type="ARBA" id="ARBA00005096"/>
    </source>
</evidence>
<comment type="cofactor">
    <cofactor evidence="1">
        <name>siroheme</name>
        <dbReference type="ChEBI" id="CHEBI:60052"/>
    </cofactor>
</comment>
<dbReference type="Gene3D" id="3.30.413.10">
    <property type="entry name" value="Sulfite Reductase Hemoprotein, domain 1"/>
    <property type="match status" value="1"/>
</dbReference>
<dbReference type="GO" id="GO:0008942">
    <property type="term" value="F:nitrite reductase [NAD(P)H] activity"/>
    <property type="evidence" value="ECO:0007669"/>
    <property type="project" value="InterPro"/>
</dbReference>
<dbReference type="EMBL" id="JMSN01000009">
    <property type="protein sequence ID" value="KDN52556.1"/>
    <property type="molecule type" value="Genomic_DNA"/>
</dbReference>
<comment type="similarity">
    <text evidence="5">Belongs to the nitrite and sulfite reductase 4Fe-4S domain family.</text>
</comment>
<dbReference type="InterPro" id="IPR012744">
    <property type="entry name" value="Nitri_red_NirB"/>
</dbReference>
<comment type="cofactor">
    <cofactor evidence="15">
        <name>[2Fe-2S] cluster</name>
        <dbReference type="ChEBI" id="CHEBI:190135"/>
    </cofactor>
</comment>
<evidence type="ECO:0000256" key="14">
    <source>
        <dbReference type="ARBA" id="ARBA00023063"/>
    </source>
</evidence>
<comment type="cofactor">
    <cofactor evidence="3">
        <name>FAD</name>
        <dbReference type="ChEBI" id="CHEBI:57692"/>
    </cofactor>
</comment>
<feature type="domain" description="Nitrite/sulphite reductase 4Fe-4S" evidence="17">
    <location>
        <begin position="608"/>
        <end position="725"/>
    </location>
</feature>
<dbReference type="Pfam" id="PF03460">
    <property type="entry name" value="NIR_SIR_ferr"/>
    <property type="match status" value="1"/>
</dbReference>
<keyword evidence="13" id="KW-0411">Iron-sulfur</keyword>
<evidence type="ECO:0000256" key="2">
    <source>
        <dbReference type="ARBA" id="ARBA00001966"/>
    </source>
</evidence>
<dbReference type="Pfam" id="PF04324">
    <property type="entry name" value="Fer2_BFD"/>
    <property type="match status" value="1"/>
</dbReference>
<dbReference type="GO" id="GO:0051537">
    <property type="term" value="F:2 iron, 2 sulfur cluster binding"/>
    <property type="evidence" value="ECO:0007669"/>
    <property type="project" value="UniProtKB-KW"/>
</dbReference>
<evidence type="ECO:0000256" key="7">
    <source>
        <dbReference type="ARBA" id="ARBA00022630"/>
    </source>
</evidence>
<dbReference type="InterPro" id="IPR045854">
    <property type="entry name" value="NO2/SO3_Rdtase_4Fe4S_sf"/>
</dbReference>
<dbReference type="GO" id="GO:0020037">
    <property type="term" value="F:heme binding"/>
    <property type="evidence" value="ECO:0007669"/>
    <property type="project" value="InterPro"/>
</dbReference>
<dbReference type="InterPro" id="IPR052034">
    <property type="entry name" value="NasD-like"/>
</dbReference>
<dbReference type="GO" id="GO:0050660">
    <property type="term" value="F:flavin adenine dinucleotide binding"/>
    <property type="evidence" value="ECO:0007669"/>
    <property type="project" value="InterPro"/>
</dbReference>
<evidence type="ECO:0000313" key="23">
    <source>
        <dbReference type="Proteomes" id="UP000027361"/>
    </source>
</evidence>
<dbReference type="AlphaFoldDB" id="A0A066WFI8"/>
<dbReference type="InterPro" id="IPR036922">
    <property type="entry name" value="Rieske_2Fe-2S_sf"/>
</dbReference>
<evidence type="ECO:0000259" key="19">
    <source>
        <dbReference type="Pfam" id="PF04324"/>
    </source>
</evidence>
<gene>
    <name evidence="22" type="ORF">K437DRAFT_277553</name>
</gene>
<evidence type="ECO:0000256" key="1">
    <source>
        <dbReference type="ARBA" id="ARBA00001929"/>
    </source>
</evidence>
<organism evidence="22 23">
    <name type="scientific">Tilletiaria anomala (strain ATCC 24038 / CBS 436.72 / UBC 951)</name>
    <dbReference type="NCBI Taxonomy" id="1037660"/>
    <lineage>
        <taxon>Eukaryota</taxon>
        <taxon>Fungi</taxon>
        <taxon>Dikarya</taxon>
        <taxon>Basidiomycota</taxon>
        <taxon>Ustilaginomycotina</taxon>
        <taxon>Exobasidiomycetes</taxon>
        <taxon>Georgefischeriales</taxon>
        <taxon>Tilletiariaceae</taxon>
        <taxon>Tilletiaria</taxon>
    </lineage>
</organism>
<feature type="domain" description="FAD/NAD(P)-binding" evidence="20">
    <location>
        <begin position="107"/>
        <end position="256"/>
    </location>
</feature>
<dbReference type="InterPro" id="IPR036188">
    <property type="entry name" value="FAD/NAD-bd_sf"/>
</dbReference>
<dbReference type="PANTHER" id="PTHR43809">
    <property type="entry name" value="NITRITE REDUCTASE (NADH) LARGE SUBUNIT"/>
    <property type="match status" value="1"/>
</dbReference>
<dbReference type="OrthoDB" id="432169at2759"/>
<dbReference type="GO" id="GO:0046872">
    <property type="term" value="F:metal ion binding"/>
    <property type="evidence" value="ECO:0007669"/>
    <property type="project" value="UniProtKB-KW"/>
</dbReference>
<dbReference type="InterPro" id="IPR007419">
    <property type="entry name" value="BFD-like_2Fe2S-bd_dom"/>
</dbReference>
<keyword evidence="14" id="KW-0534">Nitrate assimilation</keyword>
<evidence type="ECO:0000256" key="16">
    <source>
        <dbReference type="SAM" id="MobiDB-lite"/>
    </source>
</evidence>
<dbReference type="NCBIfam" id="TIGR02374">
    <property type="entry name" value="nitri_red_nirB"/>
    <property type="match status" value="1"/>
</dbReference>
<dbReference type="Gene3D" id="2.102.10.10">
    <property type="entry name" value="Rieske [2Fe-2S] iron-sulphur domain"/>
    <property type="match status" value="1"/>
</dbReference>
<dbReference type="GO" id="GO:0042128">
    <property type="term" value="P:nitrate assimilation"/>
    <property type="evidence" value="ECO:0007669"/>
    <property type="project" value="UniProtKB-KW"/>
</dbReference>
<reference evidence="22 23" key="1">
    <citation type="submission" date="2014-05" db="EMBL/GenBank/DDBJ databases">
        <title>Draft genome sequence of a rare smut relative, Tilletiaria anomala UBC 951.</title>
        <authorList>
            <consortium name="DOE Joint Genome Institute"/>
            <person name="Toome M."/>
            <person name="Kuo A."/>
            <person name="Henrissat B."/>
            <person name="Lipzen A."/>
            <person name="Tritt A."/>
            <person name="Yoshinaga Y."/>
            <person name="Zane M."/>
            <person name="Barry K."/>
            <person name="Grigoriev I.V."/>
            <person name="Spatafora J.W."/>
            <person name="Aimea M.C."/>
        </authorList>
    </citation>
    <scope>NUCLEOTIDE SEQUENCE [LARGE SCALE GENOMIC DNA]</scope>
    <source>
        <strain evidence="22 23">UBC 951</strain>
    </source>
</reference>
<feature type="region of interest" description="Disordered" evidence="16">
    <location>
        <begin position="980"/>
        <end position="1019"/>
    </location>
</feature>
<keyword evidence="12" id="KW-0408">Iron</keyword>
<dbReference type="InParanoid" id="A0A066WFI8"/>
<keyword evidence="23" id="KW-1185">Reference proteome</keyword>
<keyword evidence="8" id="KW-0001">2Fe-2S</keyword>